<sequence>MARKHQSMIAYHIHDANILRPKLSLSRMTQVAVEVLKDSIKESFVNMFPRAAVLKTTHTPKEMSVQLRVIIEESNIRKLTLPSGIPNKVEDLVSEIIETFQIQDESGLSSTQSTVETHPVDDGEEYSSLADDVEPSSSQDTVLLPESCRYAPWPVPF</sequence>
<reference evidence="2 3" key="1">
    <citation type="submission" date="2018-10" db="EMBL/GenBank/DDBJ databases">
        <title>Genome assembly for a Yunnan-Guizhou Plateau 3E fish, Anabarilius grahami (Regan), and its evolutionary and genetic applications.</title>
        <authorList>
            <person name="Jiang W."/>
        </authorList>
    </citation>
    <scope>NUCLEOTIDE SEQUENCE [LARGE SCALE GENOMIC DNA]</scope>
    <source>
        <strain evidence="2">AG-KIZ</strain>
        <tissue evidence="2">Muscle</tissue>
    </source>
</reference>
<accession>A0A3N0Y6W7</accession>
<feature type="region of interest" description="Disordered" evidence="1">
    <location>
        <begin position="107"/>
        <end position="141"/>
    </location>
</feature>
<organism evidence="2 3">
    <name type="scientific">Anabarilius grahami</name>
    <name type="common">Kanglang fish</name>
    <name type="synonym">Barilius grahami</name>
    <dbReference type="NCBI Taxonomy" id="495550"/>
    <lineage>
        <taxon>Eukaryota</taxon>
        <taxon>Metazoa</taxon>
        <taxon>Chordata</taxon>
        <taxon>Craniata</taxon>
        <taxon>Vertebrata</taxon>
        <taxon>Euteleostomi</taxon>
        <taxon>Actinopterygii</taxon>
        <taxon>Neopterygii</taxon>
        <taxon>Teleostei</taxon>
        <taxon>Ostariophysi</taxon>
        <taxon>Cypriniformes</taxon>
        <taxon>Xenocyprididae</taxon>
        <taxon>Xenocypridinae</taxon>
        <taxon>Xenocypridinae incertae sedis</taxon>
        <taxon>Anabarilius</taxon>
    </lineage>
</organism>
<dbReference type="EMBL" id="RJVU01051410">
    <property type="protein sequence ID" value="ROL41907.1"/>
    <property type="molecule type" value="Genomic_DNA"/>
</dbReference>
<evidence type="ECO:0000256" key="1">
    <source>
        <dbReference type="SAM" id="MobiDB-lite"/>
    </source>
</evidence>
<dbReference type="Proteomes" id="UP000281406">
    <property type="component" value="Unassembled WGS sequence"/>
</dbReference>
<evidence type="ECO:0000313" key="3">
    <source>
        <dbReference type="Proteomes" id="UP000281406"/>
    </source>
</evidence>
<keyword evidence="3" id="KW-1185">Reference proteome</keyword>
<dbReference type="AlphaFoldDB" id="A0A3N0Y6W7"/>
<proteinExistence type="predicted"/>
<feature type="compositionally biased region" description="Polar residues" evidence="1">
    <location>
        <begin position="107"/>
        <end position="116"/>
    </location>
</feature>
<gene>
    <name evidence="2" type="ORF">DPX16_1812</name>
</gene>
<comment type="caution">
    <text evidence="2">The sequence shown here is derived from an EMBL/GenBank/DDBJ whole genome shotgun (WGS) entry which is preliminary data.</text>
</comment>
<evidence type="ECO:0000313" key="2">
    <source>
        <dbReference type="EMBL" id="ROL41907.1"/>
    </source>
</evidence>
<name>A0A3N0Y6W7_ANAGA</name>
<protein>
    <submittedName>
        <fullName evidence="2">Uncharacterized protein</fullName>
    </submittedName>
</protein>